<reference evidence="6" key="1">
    <citation type="submission" date="2012-04" db="EMBL/GenBank/DDBJ databases">
        <authorList>
            <person name="Borisov I.G."/>
            <person name="Ivanikova N.V."/>
            <person name="Pinevich A.V."/>
        </authorList>
    </citation>
    <scope>NUCLEOTIDE SEQUENCE</scope>
    <source>
        <strain evidence="6">CALU 1027</strain>
    </source>
</reference>
<dbReference type="eggNOG" id="COG1741">
    <property type="taxonomic scope" value="Bacteria"/>
</dbReference>
<dbReference type="PANTHER" id="PTHR43212">
    <property type="entry name" value="QUERCETIN 2,3-DIOXYGENASE"/>
    <property type="match status" value="1"/>
</dbReference>
<evidence type="ECO:0000259" key="4">
    <source>
        <dbReference type="Pfam" id="PF02678"/>
    </source>
</evidence>
<organism evidence="6 7">
    <name type="scientific">Prochlorothrix hollandica PCC 9006 = CALU 1027</name>
    <dbReference type="NCBI Taxonomy" id="317619"/>
    <lineage>
        <taxon>Bacteria</taxon>
        <taxon>Bacillati</taxon>
        <taxon>Cyanobacteriota</taxon>
        <taxon>Cyanophyceae</taxon>
        <taxon>Prochlorotrichales</taxon>
        <taxon>Prochlorotrichaceae</taxon>
        <taxon>Prochlorothrix</taxon>
    </lineage>
</organism>
<feature type="binding site" evidence="2">
    <location>
        <position position="57"/>
    </location>
    <ligand>
        <name>Fe cation</name>
        <dbReference type="ChEBI" id="CHEBI:24875"/>
    </ligand>
</feature>
<dbReference type="InterPro" id="IPR014710">
    <property type="entry name" value="RmlC-like_jellyroll"/>
</dbReference>
<comment type="similarity">
    <text evidence="1 3">Belongs to the pirin family.</text>
</comment>
<dbReference type="InterPro" id="IPR041602">
    <property type="entry name" value="Quercetinase_C"/>
</dbReference>
<dbReference type="STRING" id="317619.GCA_000332315_02156"/>
<feature type="binding site" evidence="2">
    <location>
        <position position="101"/>
    </location>
    <ligand>
        <name>Fe cation</name>
        <dbReference type="ChEBI" id="CHEBI:24875"/>
    </ligand>
</feature>
<dbReference type="InterPro" id="IPR011051">
    <property type="entry name" value="RmlC_Cupin_sf"/>
</dbReference>
<keyword evidence="7" id="KW-1185">Reference proteome</keyword>
<dbReference type="RefSeq" id="WP_017712576.1">
    <property type="nucleotide sequence ID" value="NZ_KB235937.1"/>
</dbReference>
<dbReference type="GO" id="GO:0051213">
    <property type="term" value="F:dioxygenase activity"/>
    <property type="evidence" value="ECO:0007669"/>
    <property type="project" value="UniProtKB-KW"/>
</dbReference>
<dbReference type="PIRSF" id="PIRSF006232">
    <property type="entry name" value="Pirin"/>
    <property type="match status" value="1"/>
</dbReference>
<evidence type="ECO:0000313" key="7">
    <source>
        <dbReference type="Proteomes" id="UP000034681"/>
    </source>
</evidence>
<dbReference type="GO" id="GO:0046872">
    <property type="term" value="F:metal ion binding"/>
    <property type="evidence" value="ECO:0007669"/>
    <property type="project" value="UniProtKB-KW"/>
</dbReference>
<dbReference type="InterPro" id="IPR012093">
    <property type="entry name" value="Pirin"/>
</dbReference>
<evidence type="ECO:0000256" key="2">
    <source>
        <dbReference type="PIRSR" id="PIRSR006232-1"/>
    </source>
</evidence>
<dbReference type="SUPFAM" id="SSF51182">
    <property type="entry name" value="RmlC-like cupins"/>
    <property type="match status" value="1"/>
</dbReference>
<dbReference type="CDD" id="cd02910">
    <property type="entry name" value="cupin_Yhhw_N"/>
    <property type="match status" value="1"/>
</dbReference>
<protein>
    <submittedName>
        <fullName evidence="6">Quercetin 2,3-dioxygenase</fullName>
    </submittedName>
</protein>
<dbReference type="PANTHER" id="PTHR43212:SF3">
    <property type="entry name" value="QUERCETIN 2,3-DIOXYGENASE"/>
    <property type="match status" value="1"/>
</dbReference>
<dbReference type="Proteomes" id="UP000034681">
    <property type="component" value="Unassembled WGS sequence"/>
</dbReference>
<comment type="cofactor">
    <cofactor evidence="2">
        <name>Fe cation</name>
        <dbReference type="ChEBI" id="CHEBI:24875"/>
    </cofactor>
    <text evidence="2">Binds 1 Fe cation per subunit.</text>
</comment>
<gene>
    <name evidence="6" type="ORF">PROH_15100</name>
</gene>
<feature type="binding site" evidence="2">
    <location>
        <position position="103"/>
    </location>
    <ligand>
        <name>Fe cation</name>
        <dbReference type="ChEBI" id="CHEBI:24875"/>
    </ligand>
</feature>
<dbReference type="Gene3D" id="2.60.120.10">
    <property type="entry name" value="Jelly Rolls"/>
    <property type="match status" value="2"/>
</dbReference>
<evidence type="ECO:0000256" key="1">
    <source>
        <dbReference type="ARBA" id="ARBA00008416"/>
    </source>
</evidence>
<dbReference type="AlphaFoldDB" id="A0A0M2PXJ3"/>
<dbReference type="Pfam" id="PF17954">
    <property type="entry name" value="Pirin_C_2"/>
    <property type="match status" value="1"/>
</dbReference>
<feature type="domain" description="Pirin N-terminal" evidence="4">
    <location>
        <begin position="9"/>
        <end position="119"/>
    </location>
</feature>
<dbReference type="EMBL" id="AJTX02000006">
    <property type="protein sequence ID" value="KKI99106.1"/>
    <property type="molecule type" value="Genomic_DNA"/>
</dbReference>
<feature type="domain" description="Quercetin 2,3-dioxygenase C-terminal cupin" evidence="5">
    <location>
        <begin position="146"/>
        <end position="241"/>
    </location>
</feature>
<keyword evidence="2" id="KW-0408">Iron</keyword>
<proteinExistence type="inferred from homology"/>
<evidence type="ECO:0000259" key="5">
    <source>
        <dbReference type="Pfam" id="PF17954"/>
    </source>
</evidence>
<comment type="caution">
    <text evidence="6">The sequence shown here is derived from an EMBL/GenBank/DDBJ whole genome shotgun (WGS) entry which is preliminary data.</text>
</comment>
<evidence type="ECO:0000256" key="3">
    <source>
        <dbReference type="RuleBase" id="RU003457"/>
    </source>
</evidence>
<accession>A0A0M2PXJ3</accession>
<dbReference type="OrthoDB" id="321327at2"/>
<dbReference type="InterPro" id="IPR003829">
    <property type="entry name" value="Pirin_N_dom"/>
</dbReference>
<evidence type="ECO:0000313" key="6">
    <source>
        <dbReference type="EMBL" id="KKI99106.1"/>
    </source>
</evidence>
<dbReference type="Pfam" id="PF02678">
    <property type="entry name" value="Pirin"/>
    <property type="match status" value="1"/>
</dbReference>
<sequence length="250" mass="26555">MMTLRPARDRGAVNMDWLDSHHSFSFGHYYDPQNMGFSSLRVINEDIIQPSQGFGTHGHQDMEIVTYVLSGSLQHKDSLGNGSIIRPGDVQRMTAGTGIRHSEFNASDTEPVHLLQIWILPETLGLEPSYEEIHIPAAEKQGTLRLLASQDGRSNSVTVHQAMSLYGAVLDGGESVTYDLLPGRSLWLQVARGGLTLTTAAGSQAVGAGDGVAIAAATALTLTGDAALDPAVSAEILLFDLPGLAGPQSP</sequence>
<feature type="binding site" evidence="2">
    <location>
        <position position="59"/>
    </location>
    <ligand>
        <name>Fe cation</name>
        <dbReference type="ChEBI" id="CHEBI:24875"/>
    </ligand>
</feature>
<name>A0A0M2PXJ3_PROHO</name>
<keyword evidence="2" id="KW-0479">Metal-binding</keyword>